<feature type="non-terminal residue" evidence="1">
    <location>
        <position position="1"/>
    </location>
</feature>
<dbReference type="Proteomes" id="UP001479436">
    <property type="component" value="Unassembled WGS sequence"/>
</dbReference>
<reference evidence="1 2" key="1">
    <citation type="submission" date="2023-04" db="EMBL/GenBank/DDBJ databases">
        <title>Genome of Basidiobolus ranarum AG-B5.</title>
        <authorList>
            <person name="Stajich J.E."/>
            <person name="Carter-House D."/>
            <person name="Gryganskyi A."/>
        </authorList>
    </citation>
    <scope>NUCLEOTIDE SEQUENCE [LARGE SCALE GENOMIC DNA]</scope>
    <source>
        <strain evidence="1 2">AG-B5</strain>
    </source>
</reference>
<protein>
    <recommendedName>
        <fullName evidence="3">DUF3730 domain-containing protein</fullName>
    </recommendedName>
</protein>
<proteinExistence type="predicted"/>
<sequence>RDVCKHKSNEHGHEIFPLVSSLVQYANLNSLSLSLALASINACIKAGVAETRPVWNVLLSSVAKKAMETMDRLVLIQLAGFYSIVAQQSDGSEDFVLFKNTLLFDYIKPLIFPLEGEALPPKDLQKAIISCLAKFEPSEIFPILPDTPRRLVDQIVDAPNDYHELLLTLMRHEIQFMRRTMFKGTMGKGGHKGTASGNEKLFESLTHSGVKFTEAWEGGKVLPGLRVGYALASLFCFGFISDQEKAPFSQVYPDYHAFKSSKPYRFLTDGIQDISLTDHLVTRLSVFEAWFSLFSTTFEDTENDGTFDMAHEAKHKEIVMNQLVADLLERLANSRVPKTSCNIIAALTGLIRNMHNLNSSSATTQTRLIIDHFKNNIIDQSTSQSVTDDILFSVNISIAILTSLIPSDEKLLLEISRLLITGLQAPTTVDKEWAQFGCGYGLGIIIDSLYSLTSISESTANLRVELLHWINGIYSPGTLSTNVNVGIIFGLGRSLAEQPEIHNLFFNRSLGIVEDTLNEDFDVQDHSLLASSLWTLAVVGSKNPRADVFNLLKRAADVTKVKFPSSNSHSQWSYAYLLYSLVQSRQSSASSLPSFYSQINMNMQSIATTASKDDRLISVISLCILLGMDFFAYSQDALRINISKINPEIVLQILQTLSSTAGLNHDVIGDIKGTRIAAVILGRVVYELTVKQTESVMAGAVSTEPPDYSRFPAPTSYLRAAFEGLTESSNKLSVTNHNPELAKSILTLLRSYTQLESPIPPVNWYPLHSLTHSTLDLQKESIQFAATHCLYSSSLVEFLISLTRKSVADQTHPEIQTLLFSPRVLGQLLNISGLVCAQGKITWEKRERRASADLKKVVLPASRILELVEILIRGVFEMRDDQILRRQFLTTLGDYLQDYPLHATKVNSEVSGLYEDLLGLLRPIYSKLSEPTTVDEELVIKEMVRCSLFTLEDVDRFSSDTSLHPRKYVLSVCTLVELQRAENVSSLVNILKLALTLRENDTRRMFLYILQTLYSTTQEKSEQLDWIVRILDVLIILSSDGVSHVDLHVLSTGMAWILGGALLMWWDSSTLVQTKVINSEKWNEYLESREFPWEARYQDWSDNNTEEMIIQQLSFLLAEVVLEAYQRQRVQQQIIKRLITLLTTTMISNTKQNETFAQVQIVLRQILEQVKVCVNEEDHWILIGSLKELSIHLT</sequence>
<organism evidence="1 2">
    <name type="scientific">Basidiobolus ranarum</name>
    <dbReference type="NCBI Taxonomy" id="34480"/>
    <lineage>
        <taxon>Eukaryota</taxon>
        <taxon>Fungi</taxon>
        <taxon>Fungi incertae sedis</taxon>
        <taxon>Zoopagomycota</taxon>
        <taxon>Entomophthoromycotina</taxon>
        <taxon>Basidiobolomycetes</taxon>
        <taxon>Basidiobolales</taxon>
        <taxon>Basidiobolaceae</taxon>
        <taxon>Basidiobolus</taxon>
    </lineage>
</organism>
<name>A0ABR2WKI1_9FUNG</name>
<accession>A0ABR2WKI1</accession>
<comment type="caution">
    <text evidence="1">The sequence shown here is derived from an EMBL/GenBank/DDBJ whole genome shotgun (WGS) entry which is preliminary data.</text>
</comment>
<evidence type="ECO:0000313" key="1">
    <source>
        <dbReference type="EMBL" id="KAK9762028.1"/>
    </source>
</evidence>
<evidence type="ECO:0008006" key="3">
    <source>
        <dbReference type="Google" id="ProtNLM"/>
    </source>
</evidence>
<evidence type="ECO:0000313" key="2">
    <source>
        <dbReference type="Proteomes" id="UP001479436"/>
    </source>
</evidence>
<dbReference type="EMBL" id="JASJQH010001123">
    <property type="protein sequence ID" value="KAK9762028.1"/>
    <property type="molecule type" value="Genomic_DNA"/>
</dbReference>
<keyword evidence="2" id="KW-1185">Reference proteome</keyword>
<gene>
    <name evidence="1" type="ORF">K7432_012622</name>
</gene>